<keyword evidence="2" id="KW-1185">Reference proteome</keyword>
<sequence>MKDIVTQAGSISLELTDELTDDVVKMLDDTLWGTEGGVRYTHTATEENLRFTKKAYFLNLRRGDNLLSSITLIHKSTKFEGKDVETYHIRYFAFVSSLQSTKQNPNKKKKKNSFLDQQLINFFNTYQMPESKANGTPQLFHAQVENDNLRSKMFTEKVGFRTIGKMTTLTFSRVSPSKHPSVRRATESEKLKVMELSNTFYKDYAFYSTENIGRNDDVFVLEENGEILVSAQAYKGHWKFQHLPGAEGVIAKYILPYIPYANRLFNFKNHRFITFEGLNWKKGHEHRVQDFIGSVLKEFNQYVSFLWMDPESEHYKLSKEHVDWGVLDHLNSGSKSSIIIRTDHEDEYDRYASLDKFISNFYIL</sequence>
<evidence type="ECO:0000313" key="2">
    <source>
        <dbReference type="Proteomes" id="UP000576082"/>
    </source>
</evidence>
<dbReference type="Proteomes" id="UP000576082">
    <property type="component" value="Unassembled WGS sequence"/>
</dbReference>
<comment type="caution">
    <text evidence="1">The sequence shown here is derived from an EMBL/GenBank/DDBJ whole genome shotgun (WGS) entry which is preliminary data.</text>
</comment>
<dbReference type="RefSeq" id="WP_169660314.1">
    <property type="nucleotide sequence ID" value="NZ_JABANE010000136.1"/>
</dbReference>
<protein>
    <submittedName>
        <fullName evidence="1">Uncharacterized protein</fullName>
    </submittedName>
</protein>
<accession>A0A7X9S0E8</accession>
<name>A0A7X9S0E8_9BACT</name>
<proteinExistence type="predicted"/>
<gene>
    <name evidence="1" type="ORF">HHU12_29430</name>
</gene>
<dbReference type="AlphaFoldDB" id="A0A7X9S0E8"/>
<evidence type="ECO:0000313" key="1">
    <source>
        <dbReference type="EMBL" id="NME72120.1"/>
    </source>
</evidence>
<dbReference type="EMBL" id="JABANE010000136">
    <property type="protein sequence ID" value="NME72120.1"/>
    <property type="molecule type" value="Genomic_DNA"/>
</dbReference>
<organism evidence="1 2">
    <name type="scientific">Flammeovirga aprica JL-4</name>
    <dbReference type="NCBI Taxonomy" id="694437"/>
    <lineage>
        <taxon>Bacteria</taxon>
        <taxon>Pseudomonadati</taxon>
        <taxon>Bacteroidota</taxon>
        <taxon>Cytophagia</taxon>
        <taxon>Cytophagales</taxon>
        <taxon>Flammeovirgaceae</taxon>
        <taxon>Flammeovirga</taxon>
    </lineage>
</organism>
<reference evidence="1 2" key="1">
    <citation type="submission" date="2020-04" db="EMBL/GenBank/DDBJ databases">
        <title>Flammeovirga sp. SR4, a novel species isolated from seawater.</title>
        <authorList>
            <person name="Wang X."/>
        </authorList>
    </citation>
    <scope>NUCLEOTIDE SEQUENCE [LARGE SCALE GENOMIC DNA]</scope>
    <source>
        <strain evidence="1 2">ATCC 23126</strain>
    </source>
</reference>